<dbReference type="KEGG" id="slr:L21SP2_2923"/>
<gene>
    <name evidence="1" type="ORF">L21SP2_2923</name>
</gene>
<evidence type="ECO:0000313" key="2">
    <source>
        <dbReference type="Proteomes" id="UP000018680"/>
    </source>
</evidence>
<dbReference type="AlphaFoldDB" id="V5WL37"/>
<keyword evidence="2" id="KW-1185">Reference proteome</keyword>
<accession>V5WL37</accession>
<evidence type="ECO:0000313" key="1">
    <source>
        <dbReference type="EMBL" id="AHC16269.1"/>
    </source>
</evidence>
<proteinExistence type="predicted"/>
<name>V5WL37_9SPIO</name>
<dbReference type="HOGENOM" id="CLU_885327_0_0_12"/>
<sequence>MFFSCTLLGMGDPTIEWYVREGGEGSDNSVFPGTRISVELNSPGARVPQLIHWSVRLPGNEDFTYLDRMNQGIGGPRNPLNLLLNGEGSYEIRAEYSFSSSDFSSPEFEGEARVNVESRYPENSDGAWPSGSAEHRHLAHFTGTYELAGEYGGGNSAEIQFRLGSLRVAEIQPMTSSAGDTNSQTDPGLIIMGEADISMNSGTEQADGVPVYAVSYVAGRYPEFSWDDLSVYIPLDSALFPSLGADQKILLVKITVGSESPGFGRSSMWTMSSGDLQADFLETADISFTPELPPLEDLYGSLWLDEFKEIHPEF</sequence>
<organism evidence="1 2">
    <name type="scientific">Salinispira pacifica</name>
    <dbReference type="NCBI Taxonomy" id="1307761"/>
    <lineage>
        <taxon>Bacteria</taxon>
        <taxon>Pseudomonadati</taxon>
        <taxon>Spirochaetota</taxon>
        <taxon>Spirochaetia</taxon>
        <taxon>Spirochaetales</taxon>
        <taxon>Spirochaetaceae</taxon>
        <taxon>Salinispira</taxon>
    </lineage>
</organism>
<protein>
    <submittedName>
        <fullName evidence="1">Uncharacterized protein</fullName>
    </submittedName>
</protein>
<reference evidence="1 2" key="1">
    <citation type="journal article" date="2015" name="Stand. Genomic Sci.">
        <title>Complete genome sequence and description of Salinispira pacifica gen. nov., sp. nov., a novel spirochaete isolated form a hypersaline microbial mat.</title>
        <authorList>
            <person name="Ben Hania W."/>
            <person name="Joseph M."/>
            <person name="Schumann P."/>
            <person name="Bunk B."/>
            <person name="Fiebig A."/>
            <person name="Sproer C."/>
            <person name="Klenk H.P."/>
            <person name="Fardeau M.L."/>
            <person name="Spring S."/>
        </authorList>
    </citation>
    <scope>NUCLEOTIDE SEQUENCE [LARGE SCALE GENOMIC DNA]</scope>
    <source>
        <strain evidence="1 2">L21-RPul-D2</strain>
    </source>
</reference>
<dbReference type="Proteomes" id="UP000018680">
    <property type="component" value="Chromosome"/>
</dbReference>
<dbReference type="STRING" id="1307761.L21SP2_2923"/>
<dbReference type="EMBL" id="CP006939">
    <property type="protein sequence ID" value="AHC16269.1"/>
    <property type="molecule type" value="Genomic_DNA"/>
</dbReference>
<dbReference type="RefSeq" id="WP_024269166.1">
    <property type="nucleotide sequence ID" value="NC_023035.1"/>
</dbReference>